<evidence type="ECO:0000313" key="2">
    <source>
        <dbReference type="EMBL" id="PKA50693.1"/>
    </source>
</evidence>
<dbReference type="OrthoDB" id="1908944at2759"/>
<evidence type="ECO:0000256" key="1">
    <source>
        <dbReference type="SAM" id="MobiDB-lite"/>
    </source>
</evidence>
<reference evidence="2 3" key="1">
    <citation type="journal article" date="2017" name="Nature">
        <title>The Apostasia genome and the evolution of orchids.</title>
        <authorList>
            <person name="Zhang G.Q."/>
            <person name="Liu K.W."/>
            <person name="Li Z."/>
            <person name="Lohaus R."/>
            <person name="Hsiao Y.Y."/>
            <person name="Niu S.C."/>
            <person name="Wang J.Y."/>
            <person name="Lin Y.C."/>
            <person name="Xu Q."/>
            <person name="Chen L.J."/>
            <person name="Yoshida K."/>
            <person name="Fujiwara S."/>
            <person name="Wang Z.W."/>
            <person name="Zhang Y.Q."/>
            <person name="Mitsuda N."/>
            <person name="Wang M."/>
            <person name="Liu G.H."/>
            <person name="Pecoraro L."/>
            <person name="Huang H.X."/>
            <person name="Xiao X.J."/>
            <person name="Lin M."/>
            <person name="Wu X.Y."/>
            <person name="Wu W.L."/>
            <person name="Chen Y.Y."/>
            <person name="Chang S.B."/>
            <person name="Sakamoto S."/>
            <person name="Ohme-Takagi M."/>
            <person name="Yagi M."/>
            <person name="Zeng S.J."/>
            <person name="Shen C.Y."/>
            <person name="Yeh C.M."/>
            <person name="Luo Y.B."/>
            <person name="Tsai W.C."/>
            <person name="Van de Peer Y."/>
            <person name="Liu Z.J."/>
        </authorList>
    </citation>
    <scope>NUCLEOTIDE SEQUENCE [LARGE SCALE GENOMIC DNA]</scope>
    <source>
        <strain evidence="3">cv. Shenzhen</strain>
        <tissue evidence="2">Stem</tissue>
    </source>
</reference>
<dbReference type="InterPro" id="IPR001005">
    <property type="entry name" value="SANT/Myb"/>
</dbReference>
<gene>
    <name evidence="2" type="primary">ARID2</name>
    <name evidence="2" type="ORF">AXF42_Ash021222</name>
</gene>
<proteinExistence type="predicted"/>
<dbReference type="PANTHER" id="PTHR46872">
    <property type="entry name" value="DNA BINDING PROTEIN"/>
    <property type="match status" value="1"/>
</dbReference>
<keyword evidence="3" id="KW-1185">Reference proteome</keyword>
<dbReference type="Proteomes" id="UP000236161">
    <property type="component" value="Unassembled WGS sequence"/>
</dbReference>
<dbReference type="STRING" id="1088818.A0A2I0A578"/>
<protein>
    <submittedName>
        <fullName evidence="2">AT-rich interactive domain-containing protein 2</fullName>
    </submittedName>
</protein>
<name>A0A2I0A578_9ASPA</name>
<evidence type="ECO:0000313" key="3">
    <source>
        <dbReference type="Proteomes" id="UP000236161"/>
    </source>
</evidence>
<sequence length="582" mass="64961">MYSGLNDDSSQLVCENSREVNIGESPLPLFIPVLEKYQLSDLESEGFHSKSEAESRNSCDGNSAADKVSKEQTTDVPCDSTISVHSCLRAAEDAGTVTSLVHFKRPYGDGNSDDVVRKRARQKDRDKKLVSSPGISSLIICLNETPASEETLATADLDDNAESLTDNSLSSPCLASNSGDRHIQFSSCHEYFGNDDRRLEIDPLEVLRSPLSDYLHCRLVPIGPSHQAVIPELRSRLALKNGALSFDLGVDVGSNDKWLGACAVAMPDLSSVVMECQNCCSLRECDCPDEGSMRCARQHIMEARERLKLRLGNEKFFQLGFCEMGEVVSQKWTRDEETLFHKVVLLNPASLGRNFWPVLSRAFRSRSCKELVSYYFNVFILRKRAEQNRFDPLKADSDNDEWQESSYDEVAISDEEEVEEDQEDSVVESPVDVDDVGIRTCLSEQGDMHDDEVYDEDYDDEDKGFFGDSDGFRGIRLKAKNTSQTIDKHSSDVADDQDIQDDSCTSYEGQFNLCDDFGVHGKTDAINCITDDEYVKGCHDSKLWEINCVGAVEKDMELLPTCHVIEEVFGKETVENDAGCTP</sequence>
<organism evidence="2 3">
    <name type="scientific">Apostasia shenzhenica</name>
    <dbReference type="NCBI Taxonomy" id="1088818"/>
    <lineage>
        <taxon>Eukaryota</taxon>
        <taxon>Viridiplantae</taxon>
        <taxon>Streptophyta</taxon>
        <taxon>Embryophyta</taxon>
        <taxon>Tracheophyta</taxon>
        <taxon>Spermatophyta</taxon>
        <taxon>Magnoliopsida</taxon>
        <taxon>Liliopsida</taxon>
        <taxon>Asparagales</taxon>
        <taxon>Orchidaceae</taxon>
        <taxon>Apostasioideae</taxon>
        <taxon>Apostasia</taxon>
    </lineage>
</organism>
<dbReference type="PANTHER" id="PTHR46872:SF10">
    <property type="entry name" value="MYB-LIKE DOMAIN-CONTAINING PROTEIN"/>
    <property type="match status" value="1"/>
</dbReference>
<accession>A0A2I0A578</accession>
<dbReference type="AlphaFoldDB" id="A0A2I0A578"/>
<feature type="region of interest" description="Disordered" evidence="1">
    <location>
        <begin position="45"/>
        <end position="75"/>
    </location>
</feature>
<dbReference type="CDD" id="cd00167">
    <property type="entry name" value="SANT"/>
    <property type="match status" value="1"/>
</dbReference>
<feature type="compositionally biased region" description="Basic and acidic residues" evidence="1">
    <location>
        <begin position="45"/>
        <end position="57"/>
    </location>
</feature>
<dbReference type="EMBL" id="KZ452019">
    <property type="protein sequence ID" value="PKA50693.1"/>
    <property type="molecule type" value="Genomic_DNA"/>
</dbReference>